<organism evidence="4 5">
    <name type="scientific">Denticeps clupeoides</name>
    <name type="common">denticle herring</name>
    <dbReference type="NCBI Taxonomy" id="299321"/>
    <lineage>
        <taxon>Eukaryota</taxon>
        <taxon>Metazoa</taxon>
        <taxon>Chordata</taxon>
        <taxon>Craniata</taxon>
        <taxon>Vertebrata</taxon>
        <taxon>Euteleostomi</taxon>
        <taxon>Actinopterygii</taxon>
        <taxon>Neopterygii</taxon>
        <taxon>Teleostei</taxon>
        <taxon>Clupei</taxon>
        <taxon>Clupeiformes</taxon>
        <taxon>Denticipitoidei</taxon>
        <taxon>Denticipitidae</taxon>
        <taxon>Denticeps</taxon>
    </lineage>
</organism>
<sequence>MRLGDVLMGAMVLVSLGLAAFIHQRKKDDVVLFKQINFQHVKFKVSLDVLADYKDEADKVQRNLEQLRTVVKEKNIKIVSDQVGVDKLKKELEECAGIAKHNGDGVAVLETEQKSVSSGFLVKKEDWTNEITSLKTEITQRSKLCDFILKTSNEARILCKEDPLPAQPELTKQEEPKAAGQLAEEPKAAEPQAPRKE</sequence>
<keyword evidence="5" id="KW-1185">Reference proteome</keyword>
<feature type="chain" id="PRO_5044252821" evidence="3">
    <location>
        <begin position="20"/>
        <end position="197"/>
    </location>
</feature>
<feature type="region of interest" description="Disordered" evidence="2">
    <location>
        <begin position="160"/>
        <end position="197"/>
    </location>
</feature>
<evidence type="ECO:0000313" key="5">
    <source>
        <dbReference type="Proteomes" id="UP000694580"/>
    </source>
</evidence>
<dbReference type="Proteomes" id="UP000694580">
    <property type="component" value="Chromosome 4"/>
</dbReference>
<protein>
    <submittedName>
        <fullName evidence="4">Uncharacterized protein</fullName>
    </submittedName>
</protein>
<dbReference type="GeneTree" id="ENSGT01120000277731"/>
<evidence type="ECO:0000313" key="4">
    <source>
        <dbReference type="Ensembl" id="ENSDCDP00010007009.1"/>
    </source>
</evidence>
<accession>A0AAY4ADR2</accession>
<proteinExistence type="predicted"/>
<feature type="compositionally biased region" description="Basic and acidic residues" evidence="2">
    <location>
        <begin position="184"/>
        <end position="197"/>
    </location>
</feature>
<name>A0AAY4ADR2_9TELE</name>
<keyword evidence="1" id="KW-0175">Coiled coil</keyword>
<evidence type="ECO:0000256" key="1">
    <source>
        <dbReference type="SAM" id="Coils"/>
    </source>
</evidence>
<evidence type="ECO:0000256" key="2">
    <source>
        <dbReference type="SAM" id="MobiDB-lite"/>
    </source>
</evidence>
<keyword evidence="3" id="KW-0732">Signal</keyword>
<reference evidence="4 5" key="1">
    <citation type="submission" date="2020-06" db="EMBL/GenBank/DDBJ databases">
        <authorList>
            <consortium name="Wellcome Sanger Institute Data Sharing"/>
        </authorList>
    </citation>
    <scope>NUCLEOTIDE SEQUENCE [LARGE SCALE GENOMIC DNA]</scope>
</reference>
<feature type="signal peptide" evidence="3">
    <location>
        <begin position="1"/>
        <end position="19"/>
    </location>
</feature>
<feature type="coiled-coil region" evidence="1">
    <location>
        <begin position="50"/>
        <end position="77"/>
    </location>
</feature>
<evidence type="ECO:0000256" key="3">
    <source>
        <dbReference type="SAM" id="SignalP"/>
    </source>
</evidence>
<reference evidence="4" key="2">
    <citation type="submission" date="2025-08" db="UniProtKB">
        <authorList>
            <consortium name="Ensembl"/>
        </authorList>
    </citation>
    <scope>IDENTIFICATION</scope>
</reference>
<reference evidence="4" key="3">
    <citation type="submission" date="2025-09" db="UniProtKB">
        <authorList>
            <consortium name="Ensembl"/>
        </authorList>
    </citation>
    <scope>IDENTIFICATION</scope>
</reference>
<dbReference type="Ensembl" id="ENSDCDT00010007246.1">
    <property type="protein sequence ID" value="ENSDCDP00010007009.1"/>
    <property type="gene ID" value="ENSDCDG00010003009.1"/>
</dbReference>
<dbReference type="AlphaFoldDB" id="A0AAY4ADR2"/>